<feature type="compositionally biased region" description="Basic and acidic residues" evidence="1">
    <location>
        <begin position="39"/>
        <end position="53"/>
    </location>
</feature>
<reference evidence="3 4" key="1">
    <citation type="submission" date="2014-11" db="EMBL/GenBank/DDBJ databases">
        <title>Complete genome sequence and analysis of Lactobacillus hokkaidonensis LOOC260T.</title>
        <authorList>
            <person name="Tanizawa Y."/>
            <person name="Tohno M."/>
            <person name="Kaminuma E."/>
            <person name="Nakamura Y."/>
            <person name="Arita M."/>
        </authorList>
    </citation>
    <scope>NUCLEOTIDE SEQUENCE [LARGE SCALE GENOMIC DNA]</scope>
    <source>
        <strain evidence="3 4">LOOC260</strain>
    </source>
</reference>
<organism evidence="3 4">
    <name type="scientific">Paucilactobacillus hokkaidonensis JCM 18461</name>
    <dbReference type="NCBI Taxonomy" id="1291742"/>
    <lineage>
        <taxon>Bacteria</taxon>
        <taxon>Bacillati</taxon>
        <taxon>Bacillota</taxon>
        <taxon>Bacilli</taxon>
        <taxon>Lactobacillales</taxon>
        <taxon>Lactobacillaceae</taxon>
        <taxon>Paucilactobacillus</taxon>
    </lineage>
</organism>
<evidence type="ECO:0000256" key="1">
    <source>
        <dbReference type="SAM" id="MobiDB-lite"/>
    </source>
</evidence>
<dbReference type="KEGG" id="lho:LOOC260_102300"/>
<dbReference type="RefSeq" id="WP_041092303.1">
    <property type="nucleotide sequence ID" value="NZ_AP014680.1"/>
</dbReference>
<dbReference type="AlphaFoldDB" id="A0A0A1GVD3"/>
<keyword evidence="2" id="KW-0472">Membrane</keyword>
<evidence type="ECO:0000313" key="4">
    <source>
        <dbReference type="Proteomes" id="UP000031620"/>
    </source>
</evidence>
<name>A0A0A1GVD3_9LACO</name>
<accession>A0A0A1GVD3</accession>
<dbReference type="STRING" id="1291742.LOOC260_102300"/>
<dbReference type="Proteomes" id="UP000031620">
    <property type="component" value="Chromosome"/>
</dbReference>
<evidence type="ECO:0000256" key="2">
    <source>
        <dbReference type="SAM" id="Phobius"/>
    </source>
</evidence>
<keyword evidence="2" id="KW-1133">Transmembrane helix</keyword>
<keyword evidence="2" id="KW-0812">Transmembrane</keyword>
<dbReference type="HOGENOM" id="CLU_2717300_0_0_9"/>
<protein>
    <submittedName>
        <fullName evidence="3">Uncharacterized protein</fullName>
    </submittedName>
</protein>
<evidence type="ECO:0000313" key="3">
    <source>
        <dbReference type="EMBL" id="BAP84808.1"/>
    </source>
</evidence>
<feature type="region of interest" description="Disordered" evidence="1">
    <location>
        <begin position="39"/>
        <end position="72"/>
    </location>
</feature>
<feature type="transmembrane region" description="Helical" evidence="2">
    <location>
        <begin position="6"/>
        <end position="23"/>
    </location>
</feature>
<proteinExistence type="predicted"/>
<sequence length="72" mass="8076">MKMKRIFQIGLSVIGIISAGLMFKKRLINLKDQMVEMKDNKKDKHNVKEEVEQARATGIDAADGTVPKTTTD</sequence>
<dbReference type="EMBL" id="AP014680">
    <property type="protein sequence ID" value="BAP84808.1"/>
    <property type="molecule type" value="Genomic_DNA"/>
</dbReference>
<gene>
    <name evidence="3" type="ORF">LOOC260_102300</name>
</gene>